<feature type="domain" description="Thioredoxin" evidence="2">
    <location>
        <begin position="224"/>
        <end position="388"/>
    </location>
</feature>
<dbReference type="RefSeq" id="WP_146510653.1">
    <property type="nucleotide sequence ID" value="NZ_SIHI01000008.1"/>
</dbReference>
<protein>
    <submittedName>
        <fullName evidence="3">Thiol-disulfide oxidoreductase ResA</fullName>
    </submittedName>
</protein>
<dbReference type="PROSITE" id="PS51352">
    <property type="entry name" value="THIOREDOXIN_2"/>
    <property type="match status" value="1"/>
</dbReference>
<comment type="caution">
    <text evidence="3">The sequence shown here is derived from an EMBL/GenBank/DDBJ whole genome shotgun (WGS) entry which is preliminary data.</text>
</comment>
<gene>
    <name evidence="3" type="primary">resA_5</name>
    <name evidence="3" type="ORF">KOR42_31700</name>
</gene>
<proteinExistence type="predicted"/>
<accession>A0A5C5WPX0</accession>
<dbReference type="Pfam" id="PF08534">
    <property type="entry name" value="Redoxin"/>
    <property type="match status" value="1"/>
</dbReference>
<dbReference type="OrthoDB" id="252709at2"/>
<keyword evidence="1" id="KW-0732">Signal</keyword>
<dbReference type="SUPFAM" id="SSF52833">
    <property type="entry name" value="Thioredoxin-like"/>
    <property type="match status" value="1"/>
</dbReference>
<dbReference type="InterPro" id="IPR050553">
    <property type="entry name" value="Thioredoxin_ResA/DsbE_sf"/>
</dbReference>
<dbReference type="CDD" id="cd02966">
    <property type="entry name" value="TlpA_like_family"/>
    <property type="match status" value="1"/>
</dbReference>
<dbReference type="InterPro" id="IPR036249">
    <property type="entry name" value="Thioredoxin-like_sf"/>
</dbReference>
<dbReference type="AlphaFoldDB" id="A0A5C5WPX0"/>
<dbReference type="Proteomes" id="UP000317243">
    <property type="component" value="Unassembled WGS sequence"/>
</dbReference>
<evidence type="ECO:0000256" key="1">
    <source>
        <dbReference type="SAM" id="SignalP"/>
    </source>
</evidence>
<keyword evidence="4" id="KW-1185">Reference proteome</keyword>
<evidence type="ECO:0000313" key="4">
    <source>
        <dbReference type="Proteomes" id="UP000317243"/>
    </source>
</evidence>
<evidence type="ECO:0000313" key="3">
    <source>
        <dbReference type="EMBL" id="TWT52073.1"/>
    </source>
</evidence>
<feature type="chain" id="PRO_5022827476" evidence="1">
    <location>
        <begin position="29"/>
        <end position="388"/>
    </location>
</feature>
<feature type="signal peptide" evidence="1">
    <location>
        <begin position="1"/>
        <end position="28"/>
    </location>
</feature>
<dbReference type="InterPro" id="IPR013740">
    <property type="entry name" value="Redoxin"/>
</dbReference>
<sequence length="388" mass="42877" precursor="true">MTPRILSLRLILGLLIAAIASPTLIATAQDAAAEAETVDVYAVPEGTDANELQLYLRKLARTPPPERTPEGILAHLQKMDESFTTILDRDAVDEETYLMAAELRLQVLGLLPQFGDNTGALKRAKLIEKLQNDDRAQVKALAARIELQERIGRLPTLPDAAKKELIKELAGNLKSATMENPEELQLAIQGAMQAAQMLDRYGDTENAVFAYDTYTSILKAKNEADLGDLIETLEATARRLKLPGNEIEVAGTTLDGSKFNIDQYKGKVVLVDFWATWCGPCIGELPNVKEMYEAYHDKGFEVVGISLDNDREALVEFVKDNDLNWVTLFEEAPELQGWDNPIARYYGISGIPTVILVDQSGKVVNLNARDEVLRTELARLLGPIDDSK</sequence>
<organism evidence="3 4">
    <name type="scientific">Thalassoglobus neptunius</name>
    <dbReference type="NCBI Taxonomy" id="1938619"/>
    <lineage>
        <taxon>Bacteria</taxon>
        <taxon>Pseudomonadati</taxon>
        <taxon>Planctomycetota</taxon>
        <taxon>Planctomycetia</taxon>
        <taxon>Planctomycetales</taxon>
        <taxon>Planctomycetaceae</taxon>
        <taxon>Thalassoglobus</taxon>
    </lineage>
</organism>
<dbReference type="Gene3D" id="3.40.30.10">
    <property type="entry name" value="Glutaredoxin"/>
    <property type="match status" value="1"/>
</dbReference>
<dbReference type="InterPro" id="IPR013766">
    <property type="entry name" value="Thioredoxin_domain"/>
</dbReference>
<reference evidence="3 4" key="1">
    <citation type="submission" date="2019-02" db="EMBL/GenBank/DDBJ databases">
        <title>Deep-cultivation of Planctomycetes and their phenomic and genomic characterization uncovers novel biology.</title>
        <authorList>
            <person name="Wiegand S."/>
            <person name="Jogler M."/>
            <person name="Boedeker C."/>
            <person name="Pinto D."/>
            <person name="Vollmers J."/>
            <person name="Rivas-Marin E."/>
            <person name="Kohn T."/>
            <person name="Peeters S.H."/>
            <person name="Heuer A."/>
            <person name="Rast P."/>
            <person name="Oberbeckmann S."/>
            <person name="Bunk B."/>
            <person name="Jeske O."/>
            <person name="Meyerdierks A."/>
            <person name="Storesund J.E."/>
            <person name="Kallscheuer N."/>
            <person name="Luecker S."/>
            <person name="Lage O.M."/>
            <person name="Pohl T."/>
            <person name="Merkel B.J."/>
            <person name="Hornburger P."/>
            <person name="Mueller R.-W."/>
            <person name="Bruemmer F."/>
            <person name="Labrenz M."/>
            <person name="Spormann A.M."/>
            <person name="Op Den Camp H."/>
            <person name="Overmann J."/>
            <person name="Amann R."/>
            <person name="Jetten M.S.M."/>
            <person name="Mascher T."/>
            <person name="Medema M.H."/>
            <person name="Devos D.P."/>
            <person name="Kaster A.-K."/>
            <person name="Ovreas L."/>
            <person name="Rohde M."/>
            <person name="Galperin M.Y."/>
            <person name="Jogler C."/>
        </authorList>
    </citation>
    <scope>NUCLEOTIDE SEQUENCE [LARGE SCALE GENOMIC DNA]</scope>
    <source>
        <strain evidence="3 4">KOR42</strain>
    </source>
</reference>
<dbReference type="GO" id="GO:0016491">
    <property type="term" value="F:oxidoreductase activity"/>
    <property type="evidence" value="ECO:0007669"/>
    <property type="project" value="InterPro"/>
</dbReference>
<dbReference type="PANTHER" id="PTHR42852">
    <property type="entry name" value="THIOL:DISULFIDE INTERCHANGE PROTEIN DSBE"/>
    <property type="match status" value="1"/>
</dbReference>
<evidence type="ECO:0000259" key="2">
    <source>
        <dbReference type="PROSITE" id="PS51352"/>
    </source>
</evidence>
<dbReference type="PANTHER" id="PTHR42852:SF17">
    <property type="entry name" value="THIOREDOXIN-LIKE PROTEIN HI_1115"/>
    <property type="match status" value="1"/>
</dbReference>
<name>A0A5C5WPX0_9PLAN</name>
<dbReference type="EMBL" id="SIHI01000008">
    <property type="protein sequence ID" value="TWT52073.1"/>
    <property type="molecule type" value="Genomic_DNA"/>
</dbReference>